<keyword evidence="2" id="KW-0677">Repeat</keyword>
<accession>A0A1J4KY66</accession>
<dbReference type="GO" id="GO:0005509">
    <property type="term" value="F:calcium ion binding"/>
    <property type="evidence" value="ECO:0007669"/>
    <property type="project" value="InterPro"/>
</dbReference>
<feature type="domain" description="EF-hand" evidence="4">
    <location>
        <begin position="58"/>
        <end position="85"/>
    </location>
</feature>
<dbReference type="Proteomes" id="UP000179807">
    <property type="component" value="Unassembled WGS sequence"/>
</dbReference>
<evidence type="ECO:0000313" key="5">
    <source>
        <dbReference type="EMBL" id="OHT14654.1"/>
    </source>
</evidence>
<keyword evidence="6" id="KW-1185">Reference proteome</keyword>
<dbReference type="GeneID" id="94849254"/>
<dbReference type="InterPro" id="IPR018247">
    <property type="entry name" value="EF_Hand_1_Ca_BS"/>
</dbReference>
<organism evidence="5 6">
    <name type="scientific">Tritrichomonas foetus</name>
    <dbReference type="NCBI Taxonomy" id="1144522"/>
    <lineage>
        <taxon>Eukaryota</taxon>
        <taxon>Metamonada</taxon>
        <taxon>Parabasalia</taxon>
        <taxon>Tritrichomonadida</taxon>
        <taxon>Tritrichomonadidae</taxon>
        <taxon>Tritrichomonas</taxon>
    </lineage>
</organism>
<gene>
    <name evidence="5" type="ORF">TRFO_42935</name>
</gene>
<feature type="domain" description="EF-hand" evidence="4">
    <location>
        <begin position="16"/>
        <end position="51"/>
    </location>
</feature>
<evidence type="ECO:0000313" key="6">
    <source>
        <dbReference type="Proteomes" id="UP000179807"/>
    </source>
</evidence>
<sequence>MSIKTYKPSSKKLTPDQIANMRSTFEEIDQDKNGLINVDEVRTFMDDIGTNPIFARLAIEICDLNGDGQISFDEFGLFFKLLDDLDNDPTCIYRTLFDKFDADKSGFLEKEEVVKFLRYFGGEDWDEDDAERFIDNHDLDNDGKLNFQEICEMLEDEA</sequence>
<dbReference type="PROSITE" id="PS00018">
    <property type="entry name" value="EF_HAND_1"/>
    <property type="match status" value="4"/>
</dbReference>
<dbReference type="PROSITE" id="PS50222">
    <property type="entry name" value="EF_HAND_2"/>
    <property type="match status" value="4"/>
</dbReference>
<name>A0A1J4KY66_9EUKA</name>
<comment type="caution">
    <text evidence="5">The sequence shown here is derived from an EMBL/GenBank/DDBJ whole genome shotgun (WGS) entry which is preliminary data.</text>
</comment>
<evidence type="ECO:0000256" key="1">
    <source>
        <dbReference type="ARBA" id="ARBA00022723"/>
    </source>
</evidence>
<dbReference type="Gene3D" id="1.10.238.10">
    <property type="entry name" value="EF-hand"/>
    <property type="match status" value="2"/>
</dbReference>
<feature type="domain" description="EF-hand" evidence="4">
    <location>
        <begin position="125"/>
        <end position="158"/>
    </location>
</feature>
<protein>
    <submittedName>
        <fullName evidence="5">Calmodulin-like protein</fullName>
    </submittedName>
</protein>
<evidence type="ECO:0000256" key="3">
    <source>
        <dbReference type="ARBA" id="ARBA00022837"/>
    </source>
</evidence>
<dbReference type="GO" id="GO:0043226">
    <property type="term" value="C:organelle"/>
    <property type="evidence" value="ECO:0007669"/>
    <property type="project" value="UniProtKB-ARBA"/>
</dbReference>
<dbReference type="RefSeq" id="XP_068367790.1">
    <property type="nucleotide sequence ID" value="XM_068514550.1"/>
</dbReference>
<dbReference type="SMART" id="SM00054">
    <property type="entry name" value="EFh"/>
    <property type="match status" value="4"/>
</dbReference>
<dbReference type="EMBL" id="MLAK01000334">
    <property type="protein sequence ID" value="OHT14654.1"/>
    <property type="molecule type" value="Genomic_DNA"/>
</dbReference>
<dbReference type="InterPro" id="IPR002048">
    <property type="entry name" value="EF_hand_dom"/>
</dbReference>
<dbReference type="VEuPathDB" id="TrichDB:TRFO_42935"/>
<feature type="domain" description="EF-hand" evidence="4">
    <location>
        <begin position="93"/>
        <end position="123"/>
    </location>
</feature>
<dbReference type="Pfam" id="PF13499">
    <property type="entry name" value="EF-hand_7"/>
    <property type="match status" value="2"/>
</dbReference>
<evidence type="ECO:0000259" key="4">
    <source>
        <dbReference type="PROSITE" id="PS50222"/>
    </source>
</evidence>
<proteinExistence type="predicted"/>
<dbReference type="SUPFAM" id="SSF47473">
    <property type="entry name" value="EF-hand"/>
    <property type="match status" value="1"/>
</dbReference>
<dbReference type="PANTHER" id="PTHR45942">
    <property type="entry name" value="PROTEIN PHOSPATASE 3 REGULATORY SUBUNIT B ALPHA ISOFORM TYPE 1"/>
    <property type="match status" value="1"/>
</dbReference>
<dbReference type="FunFam" id="1.10.238.10:FF:000178">
    <property type="entry name" value="Calmodulin-2 A"/>
    <property type="match status" value="1"/>
</dbReference>
<reference evidence="5" key="1">
    <citation type="submission" date="2016-10" db="EMBL/GenBank/DDBJ databases">
        <authorList>
            <person name="Benchimol M."/>
            <person name="Almeida L.G."/>
            <person name="Vasconcelos A.T."/>
            <person name="Perreira-Neves A."/>
            <person name="Rosa I.A."/>
            <person name="Tasca T."/>
            <person name="Bogo M.R."/>
            <person name="de Souza W."/>
        </authorList>
    </citation>
    <scope>NUCLEOTIDE SEQUENCE [LARGE SCALE GENOMIC DNA]</scope>
    <source>
        <strain evidence="5">K</strain>
    </source>
</reference>
<dbReference type="InterPro" id="IPR011992">
    <property type="entry name" value="EF-hand-dom_pair"/>
</dbReference>
<dbReference type="AlphaFoldDB" id="A0A1J4KY66"/>
<keyword evidence="1" id="KW-0479">Metal-binding</keyword>
<keyword evidence="3" id="KW-0106">Calcium</keyword>
<evidence type="ECO:0000256" key="2">
    <source>
        <dbReference type="ARBA" id="ARBA00022737"/>
    </source>
</evidence>
<dbReference type="OrthoDB" id="26525at2759"/>